<dbReference type="InterPro" id="IPR008621">
    <property type="entry name" value="Cbb3-typ_cyt_oxidase_comp"/>
</dbReference>
<keyword evidence="4" id="KW-1185">Reference proteome</keyword>
<reference evidence="3 4" key="1">
    <citation type="submission" date="2021-06" db="EMBL/GenBank/DDBJ databases">
        <title>Bacterium isolated from marine sediment.</title>
        <authorList>
            <person name="Zhu K.-L."/>
            <person name="Du Z.-J."/>
            <person name="Liang Q.-Y."/>
        </authorList>
    </citation>
    <scope>NUCLEOTIDE SEQUENCE [LARGE SCALE GENOMIC DNA]</scope>
    <source>
        <strain evidence="3 4">A346</strain>
    </source>
</reference>
<protein>
    <submittedName>
        <fullName evidence="3">Cbb3-type cytochrome c oxidase subunit 3</fullName>
    </submittedName>
</protein>
<evidence type="ECO:0000313" key="4">
    <source>
        <dbReference type="Proteomes" id="UP000755551"/>
    </source>
</evidence>
<dbReference type="Pfam" id="PF05545">
    <property type="entry name" value="FixQ"/>
    <property type="match status" value="1"/>
</dbReference>
<evidence type="ECO:0000313" key="3">
    <source>
        <dbReference type="EMBL" id="MBV0931970.1"/>
    </source>
</evidence>
<dbReference type="EMBL" id="JAHQZT010000001">
    <property type="protein sequence ID" value="MBV0931970.1"/>
    <property type="molecule type" value="Genomic_DNA"/>
</dbReference>
<dbReference type="Proteomes" id="UP000755551">
    <property type="component" value="Unassembled WGS sequence"/>
</dbReference>
<comment type="caution">
    <text evidence="3">The sequence shown here is derived from an EMBL/GenBank/DDBJ whole genome shotgun (WGS) entry which is preliminary data.</text>
</comment>
<keyword evidence="2" id="KW-0812">Transmembrane</keyword>
<organism evidence="3 4">
    <name type="scientific">Marinobacterium weihaiense</name>
    <dbReference type="NCBI Taxonomy" id="2851016"/>
    <lineage>
        <taxon>Bacteria</taxon>
        <taxon>Pseudomonadati</taxon>
        <taxon>Pseudomonadota</taxon>
        <taxon>Gammaproteobacteria</taxon>
        <taxon>Oceanospirillales</taxon>
        <taxon>Oceanospirillaceae</taxon>
        <taxon>Marinobacterium</taxon>
    </lineage>
</organism>
<keyword evidence="2" id="KW-0472">Membrane</keyword>
<accession>A0ABS6M6Q9</accession>
<gene>
    <name evidence="3" type="ORF">KTN04_01260</name>
</gene>
<feature type="region of interest" description="Disordered" evidence="1">
    <location>
        <begin position="38"/>
        <end position="66"/>
    </location>
</feature>
<dbReference type="CDD" id="cd01324">
    <property type="entry name" value="cbb3_Oxidase_CcoQ"/>
    <property type="match status" value="1"/>
</dbReference>
<dbReference type="RefSeq" id="WP_217333386.1">
    <property type="nucleotide sequence ID" value="NZ_JAHQZT010000001.1"/>
</dbReference>
<feature type="transmembrane region" description="Helical" evidence="2">
    <location>
        <begin position="6"/>
        <end position="27"/>
    </location>
</feature>
<evidence type="ECO:0000256" key="2">
    <source>
        <dbReference type="SAM" id="Phobius"/>
    </source>
</evidence>
<keyword evidence="2" id="KW-1133">Transmembrane helix</keyword>
<sequence>MSYEVYGPYLPVIMLITFIGLFVWVLLPGNKKRFDEASQLPFADEEQHKKSKDSDQNGTHNRRDNK</sequence>
<proteinExistence type="predicted"/>
<evidence type="ECO:0000256" key="1">
    <source>
        <dbReference type="SAM" id="MobiDB-lite"/>
    </source>
</evidence>
<name>A0ABS6M6Q9_9GAMM</name>
<feature type="compositionally biased region" description="Basic and acidic residues" evidence="1">
    <location>
        <begin position="45"/>
        <end position="66"/>
    </location>
</feature>